<dbReference type="OMA" id="RIQMLIG"/>
<dbReference type="GO" id="GO:0012505">
    <property type="term" value="C:endomembrane system"/>
    <property type="evidence" value="ECO:0007669"/>
    <property type="project" value="UniProtKB-SubCell"/>
</dbReference>
<dbReference type="OrthoDB" id="370281at2759"/>
<feature type="transmembrane region" description="Helical" evidence="6">
    <location>
        <begin position="97"/>
        <end position="117"/>
    </location>
</feature>
<evidence type="ECO:0000256" key="6">
    <source>
        <dbReference type="SAM" id="Phobius"/>
    </source>
</evidence>
<feature type="transmembrane region" description="Helical" evidence="6">
    <location>
        <begin position="322"/>
        <end position="342"/>
    </location>
</feature>
<dbReference type="CDD" id="cd17326">
    <property type="entry name" value="MFS_MFSD8"/>
    <property type="match status" value="1"/>
</dbReference>
<dbReference type="Gene3D" id="1.20.1250.20">
    <property type="entry name" value="MFS general substrate transporter like domains"/>
    <property type="match status" value="2"/>
</dbReference>
<evidence type="ECO:0000256" key="3">
    <source>
        <dbReference type="ARBA" id="ARBA00022692"/>
    </source>
</evidence>
<feature type="transmembrane region" description="Helical" evidence="6">
    <location>
        <begin position="496"/>
        <end position="516"/>
    </location>
</feature>
<evidence type="ECO:0000256" key="2">
    <source>
        <dbReference type="ARBA" id="ARBA00022448"/>
    </source>
</evidence>
<feature type="transmembrane region" description="Helical" evidence="6">
    <location>
        <begin position="64"/>
        <end position="85"/>
    </location>
</feature>
<keyword evidence="4 6" id="KW-1133">Transmembrane helix</keyword>
<accession>A0A0B2VLQ8</accession>
<evidence type="ECO:0000256" key="4">
    <source>
        <dbReference type="ARBA" id="ARBA00022989"/>
    </source>
</evidence>
<sequence length="543" mass="60298">MPSIMVQQKSPISAITELDARKTPWRSIWLCNTLQLLNGIQFSILFTSMWPYLRILDSTANVDFYGWIVAVFPLGQTVASFLFGVWNQKTKTAKYPVATGAAIMGIGNFIYGTLPLYKRGAKWIMLTARFIVGFGSGNLSVLRTYVATATAPKDRVKALSVGIGMFVLGLSIGPAVMLIFTPLGPNGFHLGWFPVTMYNFPALVMVLIAIASLTLLFTCFQEEYAGIINTKKSDDSFSDVVVPKFDKLAAFICIGVWFVLQSVGTNSEVLMIPLTMAIYNWKNGEAIFYNGIIVFASTVISFSIYLIIGLTRVGKFDKRKMIVFGLSTFMLYHLINIPWPFYSGPLDYMPTDKGIILVLRRELFRPRESANSAKYMAKGDQEFFSTFKIPDHNGDVFRAIGNSTVEDTSVSGGCFRRYEWCAHTTRIPLPLYVFASTILTGISFPNVGSPCGTLFAEILGPRNQGFMQGMFAFFGSTGRFLGPIISTALFESNGYLLPMVILLTMLAVAVLTIIIFHHRLVPLQLIPPVGVPTPYKHGTFYRL</sequence>
<proteinExistence type="predicted"/>
<feature type="transmembrane region" description="Helical" evidence="6">
    <location>
        <begin position="287"/>
        <end position="310"/>
    </location>
</feature>
<feature type="transmembrane region" description="Helical" evidence="6">
    <location>
        <begin position="158"/>
        <end position="180"/>
    </location>
</feature>
<evidence type="ECO:0000256" key="5">
    <source>
        <dbReference type="ARBA" id="ARBA00023136"/>
    </source>
</evidence>
<dbReference type="GO" id="GO:0022857">
    <property type="term" value="F:transmembrane transporter activity"/>
    <property type="evidence" value="ECO:0007669"/>
    <property type="project" value="InterPro"/>
</dbReference>
<comment type="subcellular location">
    <subcellularLocation>
        <location evidence="1">Endomembrane system</location>
        <topology evidence="1">Multi-pass membrane protein</topology>
    </subcellularLocation>
</comment>
<feature type="domain" description="Major facilitator superfamily (MFS) profile" evidence="7">
    <location>
        <begin position="27"/>
        <end position="521"/>
    </location>
</feature>
<organism evidence="8 9">
    <name type="scientific">Toxocara canis</name>
    <name type="common">Canine roundworm</name>
    <dbReference type="NCBI Taxonomy" id="6265"/>
    <lineage>
        <taxon>Eukaryota</taxon>
        <taxon>Metazoa</taxon>
        <taxon>Ecdysozoa</taxon>
        <taxon>Nematoda</taxon>
        <taxon>Chromadorea</taxon>
        <taxon>Rhabditida</taxon>
        <taxon>Spirurina</taxon>
        <taxon>Ascaridomorpha</taxon>
        <taxon>Ascaridoidea</taxon>
        <taxon>Toxocaridae</taxon>
        <taxon>Toxocara</taxon>
    </lineage>
</organism>
<evidence type="ECO:0000259" key="7">
    <source>
        <dbReference type="PROSITE" id="PS50850"/>
    </source>
</evidence>
<dbReference type="AlphaFoldDB" id="A0A0B2VLQ8"/>
<dbReference type="InterPro" id="IPR011701">
    <property type="entry name" value="MFS"/>
</dbReference>
<feature type="transmembrane region" description="Helical" evidence="6">
    <location>
        <begin position="432"/>
        <end position="459"/>
    </location>
</feature>
<dbReference type="Proteomes" id="UP000031036">
    <property type="component" value="Unassembled WGS sequence"/>
</dbReference>
<dbReference type="PANTHER" id="PTHR23510:SF3">
    <property type="entry name" value="MAJOR FACILITATOR SUPERFAMILY DOMAIN-CONTAINING PROTEIN 8"/>
    <property type="match status" value="1"/>
</dbReference>
<dbReference type="Pfam" id="PF07690">
    <property type="entry name" value="MFS_1"/>
    <property type="match status" value="1"/>
</dbReference>
<reference evidence="8 9" key="1">
    <citation type="submission" date="2014-11" db="EMBL/GenBank/DDBJ databases">
        <title>Genetic blueprint of the zoonotic pathogen Toxocara canis.</title>
        <authorList>
            <person name="Zhu X.-Q."/>
            <person name="Korhonen P.K."/>
            <person name="Cai H."/>
            <person name="Young N.D."/>
            <person name="Nejsum P."/>
            <person name="von Samson-Himmelstjerna G."/>
            <person name="Boag P.R."/>
            <person name="Tan P."/>
            <person name="Li Q."/>
            <person name="Min J."/>
            <person name="Yang Y."/>
            <person name="Wang X."/>
            <person name="Fang X."/>
            <person name="Hall R.S."/>
            <person name="Hofmann A."/>
            <person name="Sternberg P.W."/>
            <person name="Jex A.R."/>
            <person name="Gasser R.B."/>
        </authorList>
    </citation>
    <scope>NUCLEOTIDE SEQUENCE [LARGE SCALE GENOMIC DNA]</scope>
    <source>
        <strain evidence="8">PN_DK_2014</strain>
    </source>
</reference>
<dbReference type="PROSITE" id="PS50850">
    <property type="entry name" value="MFS"/>
    <property type="match status" value="1"/>
</dbReference>
<dbReference type="SUPFAM" id="SSF103473">
    <property type="entry name" value="MFS general substrate transporter"/>
    <property type="match status" value="1"/>
</dbReference>
<keyword evidence="5 6" id="KW-0472">Membrane</keyword>
<dbReference type="InterPro" id="IPR036259">
    <property type="entry name" value="MFS_trans_sf"/>
</dbReference>
<protein>
    <submittedName>
        <fullName evidence="8">Major facilitator superfamily domain-containing protein 8</fullName>
    </submittedName>
</protein>
<keyword evidence="3 6" id="KW-0812">Transmembrane</keyword>
<name>A0A0B2VLQ8_TOXCA</name>
<evidence type="ECO:0000256" key="1">
    <source>
        <dbReference type="ARBA" id="ARBA00004127"/>
    </source>
</evidence>
<evidence type="ECO:0000313" key="9">
    <source>
        <dbReference type="Proteomes" id="UP000031036"/>
    </source>
</evidence>
<feature type="transmembrane region" description="Helical" evidence="6">
    <location>
        <begin position="200"/>
        <end position="220"/>
    </location>
</feature>
<keyword evidence="9" id="KW-1185">Reference proteome</keyword>
<keyword evidence="2" id="KW-0813">Transport</keyword>
<dbReference type="PANTHER" id="PTHR23510">
    <property type="entry name" value="INNER MEMBRANE TRANSPORT PROTEIN YAJR"/>
    <property type="match status" value="1"/>
</dbReference>
<dbReference type="InterPro" id="IPR051068">
    <property type="entry name" value="MFS_Domain-Containing_Protein"/>
</dbReference>
<comment type="caution">
    <text evidence="8">The sequence shown here is derived from an EMBL/GenBank/DDBJ whole genome shotgun (WGS) entry which is preliminary data.</text>
</comment>
<dbReference type="InterPro" id="IPR020846">
    <property type="entry name" value="MFS_dom"/>
</dbReference>
<dbReference type="GO" id="GO:0005765">
    <property type="term" value="C:lysosomal membrane"/>
    <property type="evidence" value="ECO:0007669"/>
    <property type="project" value="TreeGrafter"/>
</dbReference>
<feature type="transmembrane region" description="Helical" evidence="6">
    <location>
        <begin position="248"/>
        <end position="267"/>
    </location>
</feature>
<dbReference type="EMBL" id="JPKZ01001436">
    <property type="protein sequence ID" value="KHN81970.1"/>
    <property type="molecule type" value="Genomic_DNA"/>
</dbReference>
<feature type="transmembrane region" description="Helical" evidence="6">
    <location>
        <begin position="123"/>
        <end position="146"/>
    </location>
</feature>
<feature type="transmembrane region" description="Helical" evidence="6">
    <location>
        <begin position="28"/>
        <end position="52"/>
    </location>
</feature>
<evidence type="ECO:0000313" key="8">
    <source>
        <dbReference type="EMBL" id="KHN81970.1"/>
    </source>
</evidence>
<gene>
    <name evidence="8" type="primary">mfsd8</name>
    <name evidence="8" type="ORF">Tcan_17499</name>
</gene>
<feature type="transmembrane region" description="Helical" evidence="6">
    <location>
        <begin position="471"/>
        <end position="490"/>
    </location>
</feature>